<gene>
    <name evidence="8" type="ORF">SAMN05192534_12123</name>
</gene>
<feature type="transmembrane region" description="Helical" evidence="6">
    <location>
        <begin position="341"/>
        <end position="364"/>
    </location>
</feature>
<feature type="transmembrane region" description="Helical" evidence="6">
    <location>
        <begin position="88"/>
        <end position="107"/>
    </location>
</feature>
<dbReference type="PANTHER" id="PTHR23508:SF10">
    <property type="entry name" value="CARBOXYLIC ACID TRANSPORTER PROTEIN HOMOLOG"/>
    <property type="match status" value="1"/>
</dbReference>
<dbReference type="Gene3D" id="1.20.1250.20">
    <property type="entry name" value="MFS general substrate transporter like domains"/>
    <property type="match status" value="1"/>
</dbReference>
<evidence type="ECO:0000256" key="5">
    <source>
        <dbReference type="ARBA" id="ARBA00023136"/>
    </source>
</evidence>
<keyword evidence="5 6" id="KW-0472">Membrane</keyword>
<feature type="transmembrane region" description="Helical" evidence="6">
    <location>
        <begin position="376"/>
        <end position="399"/>
    </location>
</feature>
<feature type="transmembrane region" description="Helical" evidence="6">
    <location>
        <begin position="251"/>
        <end position="270"/>
    </location>
</feature>
<dbReference type="InterPro" id="IPR011701">
    <property type="entry name" value="MFS"/>
</dbReference>
<comment type="subcellular location">
    <subcellularLocation>
        <location evidence="1">Cell membrane</location>
        <topology evidence="1">Multi-pass membrane protein</topology>
    </subcellularLocation>
</comment>
<dbReference type="Proteomes" id="UP000199163">
    <property type="component" value="Unassembled WGS sequence"/>
</dbReference>
<feature type="transmembrane region" description="Helical" evidence="6">
    <location>
        <begin position="113"/>
        <end position="134"/>
    </location>
</feature>
<evidence type="ECO:0000256" key="3">
    <source>
        <dbReference type="ARBA" id="ARBA00022692"/>
    </source>
</evidence>
<dbReference type="Pfam" id="PF07690">
    <property type="entry name" value="MFS_1"/>
    <property type="match status" value="1"/>
</dbReference>
<dbReference type="CDD" id="cd17365">
    <property type="entry name" value="MFS_PcaK_like"/>
    <property type="match status" value="1"/>
</dbReference>
<feature type="transmembrane region" description="Helical" evidence="6">
    <location>
        <begin position="176"/>
        <end position="192"/>
    </location>
</feature>
<dbReference type="InterPro" id="IPR005829">
    <property type="entry name" value="Sugar_transporter_CS"/>
</dbReference>
<keyword evidence="2" id="KW-0813">Transport</keyword>
<dbReference type="InterPro" id="IPR036259">
    <property type="entry name" value="MFS_trans_sf"/>
</dbReference>
<dbReference type="AlphaFoldDB" id="A0A1G8HS41"/>
<reference evidence="8 9" key="1">
    <citation type="submission" date="2016-10" db="EMBL/GenBank/DDBJ databases">
        <authorList>
            <person name="de Groot N.N."/>
        </authorList>
    </citation>
    <scope>NUCLEOTIDE SEQUENCE [LARGE SCALE GENOMIC DNA]</scope>
    <source>
        <strain evidence="8 9">DSM 21632</strain>
    </source>
</reference>
<keyword evidence="9" id="KW-1185">Reference proteome</keyword>
<feature type="transmembrane region" description="Helical" evidence="6">
    <location>
        <begin position="317"/>
        <end position="335"/>
    </location>
</feature>
<evidence type="ECO:0000313" key="8">
    <source>
        <dbReference type="EMBL" id="SDI09449.1"/>
    </source>
</evidence>
<organism evidence="8 9">
    <name type="scientific">Alteribacillus persepolensis</name>
    <dbReference type="NCBI Taxonomy" id="568899"/>
    <lineage>
        <taxon>Bacteria</taxon>
        <taxon>Bacillati</taxon>
        <taxon>Bacillota</taxon>
        <taxon>Bacilli</taxon>
        <taxon>Bacillales</taxon>
        <taxon>Bacillaceae</taxon>
        <taxon>Alteribacillus</taxon>
    </lineage>
</organism>
<evidence type="ECO:0000256" key="6">
    <source>
        <dbReference type="SAM" id="Phobius"/>
    </source>
</evidence>
<dbReference type="OrthoDB" id="9787026at2"/>
<keyword evidence="4 6" id="KW-1133">Transmembrane helix</keyword>
<dbReference type="PROSITE" id="PS50850">
    <property type="entry name" value="MFS"/>
    <property type="match status" value="1"/>
</dbReference>
<sequence>MRQINAAQIVDESKFNAFHLKILLWCGFVLLCDGYDLVVYGSVIPSLTESWSLTSSTAGFIGSVALIGALVGALTCGILADIFGRKKVIISCFVLFNFMTLLTGFSQGPIEFAVYRFLGGIGLGGIMPIVVSLASEYSPRSLRSMLVGVMSSGFAVGGIAVSLLGIPVIPNLGWEWMFYLGALPLLAVPFLIKSLPESVSFHVAKGDYEKVKPVLEKLNRNYVSKQDDIFEVDLPKAGMPVTKIFTEKRGLSTLMFWIVTFMALVMVYGLGTWLPQLMVSAGFPLQSSLAFLFALNFGAMVGQIGGGWLADRMGSKKILFVMFILGAICLSLIGFKPLAVTLYLLVAIAGACSTGAQCVNNAYATKFYPTHIRTTGVGWALGMGRFGAIFGPAFGGILLDLSLPVPMNFIAFAIPGVIAAIGITIIQDKYSDFNINNHNTESGQKLVETAK</sequence>
<dbReference type="InterPro" id="IPR020846">
    <property type="entry name" value="MFS_dom"/>
</dbReference>
<evidence type="ECO:0000256" key="1">
    <source>
        <dbReference type="ARBA" id="ARBA00004651"/>
    </source>
</evidence>
<feature type="transmembrane region" description="Helical" evidence="6">
    <location>
        <begin position="60"/>
        <end position="81"/>
    </location>
</feature>
<dbReference type="SUPFAM" id="SSF103473">
    <property type="entry name" value="MFS general substrate transporter"/>
    <property type="match status" value="1"/>
</dbReference>
<accession>A0A1G8HS41</accession>
<evidence type="ECO:0000256" key="4">
    <source>
        <dbReference type="ARBA" id="ARBA00022989"/>
    </source>
</evidence>
<feature type="transmembrane region" description="Helical" evidence="6">
    <location>
        <begin position="146"/>
        <end position="170"/>
    </location>
</feature>
<dbReference type="PANTHER" id="PTHR23508">
    <property type="entry name" value="CARBOXYLIC ACID TRANSPORTER PROTEIN HOMOLOG"/>
    <property type="match status" value="1"/>
</dbReference>
<evidence type="ECO:0000256" key="2">
    <source>
        <dbReference type="ARBA" id="ARBA00022448"/>
    </source>
</evidence>
<proteinExistence type="predicted"/>
<dbReference type="GO" id="GO:0046943">
    <property type="term" value="F:carboxylic acid transmembrane transporter activity"/>
    <property type="evidence" value="ECO:0007669"/>
    <property type="project" value="TreeGrafter"/>
</dbReference>
<feature type="transmembrane region" description="Helical" evidence="6">
    <location>
        <begin position="405"/>
        <end position="426"/>
    </location>
</feature>
<dbReference type="EMBL" id="FNDK01000021">
    <property type="protein sequence ID" value="SDI09449.1"/>
    <property type="molecule type" value="Genomic_DNA"/>
</dbReference>
<feature type="domain" description="Major facilitator superfamily (MFS) profile" evidence="7">
    <location>
        <begin position="22"/>
        <end position="431"/>
    </location>
</feature>
<dbReference type="PROSITE" id="PS00217">
    <property type="entry name" value="SUGAR_TRANSPORT_2"/>
    <property type="match status" value="1"/>
</dbReference>
<dbReference type="STRING" id="568899.SAMN05192534_12123"/>
<evidence type="ECO:0000313" key="9">
    <source>
        <dbReference type="Proteomes" id="UP000199163"/>
    </source>
</evidence>
<dbReference type="RefSeq" id="WP_091275310.1">
    <property type="nucleotide sequence ID" value="NZ_FNDK01000021.1"/>
</dbReference>
<evidence type="ECO:0000259" key="7">
    <source>
        <dbReference type="PROSITE" id="PS50850"/>
    </source>
</evidence>
<protein>
    <submittedName>
        <fullName evidence="8">MFS transporter, AAHS family, benzoate transport protein</fullName>
    </submittedName>
</protein>
<feature type="transmembrane region" description="Helical" evidence="6">
    <location>
        <begin position="290"/>
        <end position="310"/>
    </location>
</feature>
<keyword evidence="3 6" id="KW-0812">Transmembrane</keyword>
<name>A0A1G8HS41_9BACI</name>
<feature type="transmembrane region" description="Helical" evidence="6">
    <location>
        <begin position="22"/>
        <end position="40"/>
    </location>
</feature>
<dbReference type="GO" id="GO:0005886">
    <property type="term" value="C:plasma membrane"/>
    <property type="evidence" value="ECO:0007669"/>
    <property type="project" value="UniProtKB-SubCell"/>
</dbReference>